<evidence type="ECO:0000313" key="3">
    <source>
        <dbReference type="Proteomes" id="UP000485058"/>
    </source>
</evidence>
<sequence length="244" mass="25616">GPPPRLLVRPAAGGVGSSTAAAGARVCCGLLHRRLHAVCDVRSNFPHGAGGVQPQRPQPHGAAGAEAGRQRGQQAQQRTGDTASSWGWGWEGVLTQQQWLTDGGAVGSGPAAPTARVAAKWLGLFMLLWVVGPQVDAPLNNGVWGGPVMDVAGRVLGMAFQKSHAQTWMERYDEEGLDSFEPGEGSESDDGDESEGSDEDSVENVGYALPSLPAAEEPSSGRKTRTGEAPQATHRRRGWQPLAE</sequence>
<dbReference type="AlphaFoldDB" id="A0A699ZV42"/>
<protein>
    <submittedName>
        <fullName evidence="2">PDZ_3 domain-containing protein</fullName>
    </submittedName>
</protein>
<feature type="non-terminal residue" evidence="2">
    <location>
        <position position="244"/>
    </location>
</feature>
<dbReference type="SUPFAM" id="SSF50494">
    <property type="entry name" value="Trypsin-like serine proteases"/>
    <property type="match status" value="1"/>
</dbReference>
<feature type="non-terminal residue" evidence="2">
    <location>
        <position position="1"/>
    </location>
</feature>
<feature type="region of interest" description="Disordered" evidence="1">
    <location>
        <begin position="176"/>
        <end position="244"/>
    </location>
</feature>
<evidence type="ECO:0000313" key="2">
    <source>
        <dbReference type="EMBL" id="GFH23489.1"/>
    </source>
</evidence>
<dbReference type="InterPro" id="IPR043504">
    <property type="entry name" value="Peptidase_S1_PA_chymotrypsin"/>
</dbReference>
<dbReference type="InterPro" id="IPR009003">
    <property type="entry name" value="Peptidase_S1_PA"/>
</dbReference>
<name>A0A699ZV42_HAELA</name>
<comment type="caution">
    <text evidence="2">The sequence shown here is derived from an EMBL/GenBank/DDBJ whole genome shotgun (WGS) entry which is preliminary data.</text>
</comment>
<dbReference type="Proteomes" id="UP000485058">
    <property type="component" value="Unassembled WGS sequence"/>
</dbReference>
<organism evidence="2 3">
    <name type="scientific">Haematococcus lacustris</name>
    <name type="common">Green alga</name>
    <name type="synonym">Haematococcus pluvialis</name>
    <dbReference type="NCBI Taxonomy" id="44745"/>
    <lineage>
        <taxon>Eukaryota</taxon>
        <taxon>Viridiplantae</taxon>
        <taxon>Chlorophyta</taxon>
        <taxon>core chlorophytes</taxon>
        <taxon>Chlorophyceae</taxon>
        <taxon>CS clade</taxon>
        <taxon>Chlamydomonadales</taxon>
        <taxon>Haematococcaceae</taxon>
        <taxon>Haematococcus</taxon>
    </lineage>
</organism>
<accession>A0A699ZV42</accession>
<reference evidence="2 3" key="1">
    <citation type="submission" date="2020-02" db="EMBL/GenBank/DDBJ databases">
        <title>Draft genome sequence of Haematococcus lacustris strain NIES-144.</title>
        <authorList>
            <person name="Morimoto D."/>
            <person name="Nakagawa S."/>
            <person name="Yoshida T."/>
            <person name="Sawayama S."/>
        </authorList>
    </citation>
    <scope>NUCLEOTIDE SEQUENCE [LARGE SCALE GENOMIC DNA]</scope>
    <source>
        <strain evidence="2 3">NIES-144</strain>
    </source>
</reference>
<dbReference type="Gene3D" id="2.40.10.10">
    <property type="entry name" value="Trypsin-like serine proteases"/>
    <property type="match status" value="1"/>
</dbReference>
<dbReference type="EMBL" id="BLLF01002285">
    <property type="protein sequence ID" value="GFH23489.1"/>
    <property type="molecule type" value="Genomic_DNA"/>
</dbReference>
<evidence type="ECO:0000256" key="1">
    <source>
        <dbReference type="SAM" id="MobiDB-lite"/>
    </source>
</evidence>
<feature type="region of interest" description="Disordered" evidence="1">
    <location>
        <begin position="49"/>
        <end position="87"/>
    </location>
</feature>
<gene>
    <name evidence="2" type="ORF">HaLaN_21106</name>
</gene>
<feature type="compositionally biased region" description="Acidic residues" evidence="1">
    <location>
        <begin position="184"/>
        <end position="202"/>
    </location>
</feature>
<feature type="compositionally biased region" description="Low complexity" evidence="1">
    <location>
        <begin position="61"/>
        <end position="80"/>
    </location>
</feature>
<proteinExistence type="predicted"/>
<keyword evidence="3" id="KW-1185">Reference proteome</keyword>